<reference evidence="1 2" key="1">
    <citation type="submission" date="2019-01" db="EMBL/GenBank/DDBJ databases">
        <title>Halorientalis sp. F13-25 a new haloarchaeum isolated from hypersaline water.</title>
        <authorList>
            <person name="Ana D.-V."/>
            <person name="Cristina S.-P."/>
            <person name="Antonio V."/>
        </authorList>
    </citation>
    <scope>NUCLEOTIDE SEQUENCE [LARGE SCALE GENOMIC DNA]</scope>
    <source>
        <strain evidence="1 2">F13-25</strain>
    </source>
</reference>
<keyword evidence="2" id="KW-1185">Reference proteome</keyword>
<accession>A0A498KYB8</accession>
<dbReference type="RefSeq" id="WP_129068219.1">
    <property type="nucleotide sequence ID" value="NZ_RDFA01000002.1"/>
</dbReference>
<evidence type="ECO:0008006" key="3">
    <source>
        <dbReference type="Google" id="ProtNLM"/>
    </source>
</evidence>
<name>A0A498KYB8_9EURY</name>
<dbReference type="AlphaFoldDB" id="A0A498KYB8"/>
<sequence>MPNSITQNIAYEARDGVGMWIIDDLAATLESGELDDGEAHFREHAGDDAMTGCVVVLEGTESVGSDVLEHVNKQWTALGEETGLTRTAYVAPGIARLAIANKNEAREMDAKGFTDVDTAVEWASEA</sequence>
<proteinExistence type="predicted"/>
<organism evidence="1 2">
    <name type="scientific">Halorientalis pallida</name>
    <dbReference type="NCBI Taxonomy" id="2479928"/>
    <lineage>
        <taxon>Archaea</taxon>
        <taxon>Methanobacteriati</taxon>
        <taxon>Methanobacteriota</taxon>
        <taxon>Stenosarchaea group</taxon>
        <taxon>Halobacteria</taxon>
        <taxon>Halobacteriales</taxon>
        <taxon>Haloarculaceae</taxon>
        <taxon>Halorientalis</taxon>
    </lineage>
</organism>
<comment type="caution">
    <text evidence="1">The sequence shown here is derived from an EMBL/GenBank/DDBJ whole genome shotgun (WGS) entry which is preliminary data.</text>
</comment>
<protein>
    <recommendedName>
        <fullName evidence="3">SpoIIAA-like</fullName>
    </recommendedName>
</protein>
<dbReference type="Proteomes" id="UP000289691">
    <property type="component" value="Unassembled WGS sequence"/>
</dbReference>
<evidence type="ECO:0000313" key="2">
    <source>
        <dbReference type="Proteomes" id="UP000289691"/>
    </source>
</evidence>
<dbReference type="OrthoDB" id="225708at2157"/>
<gene>
    <name evidence="1" type="ORF">EAF64_06770</name>
</gene>
<dbReference type="EMBL" id="RDFA01000002">
    <property type="protein sequence ID" value="RXK50258.1"/>
    <property type="molecule type" value="Genomic_DNA"/>
</dbReference>
<evidence type="ECO:0000313" key="1">
    <source>
        <dbReference type="EMBL" id="RXK50258.1"/>
    </source>
</evidence>